<evidence type="ECO:0000313" key="2">
    <source>
        <dbReference type="Proteomes" id="UP001497522"/>
    </source>
</evidence>
<reference evidence="1" key="1">
    <citation type="submission" date="2024-03" db="EMBL/GenBank/DDBJ databases">
        <authorList>
            <consortium name="ELIXIR-Norway"/>
            <consortium name="Elixir Norway"/>
        </authorList>
    </citation>
    <scope>NUCLEOTIDE SEQUENCE</scope>
</reference>
<organism evidence="1 2">
    <name type="scientific">Sphagnum jensenii</name>
    <dbReference type="NCBI Taxonomy" id="128206"/>
    <lineage>
        <taxon>Eukaryota</taxon>
        <taxon>Viridiplantae</taxon>
        <taxon>Streptophyta</taxon>
        <taxon>Embryophyta</taxon>
        <taxon>Bryophyta</taxon>
        <taxon>Sphagnophytina</taxon>
        <taxon>Sphagnopsida</taxon>
        <taxon>Sphagnales</taxon>
        <taxon>Sphagnaceae</taxon>
        <taxon>Sphagnum</taxon>
    </lineage>
</organism>
<dbReference type="Proteomes" id="UP001497522">
    <property type="component" value="Chromosome 3"/>
</dbReference>
<proteinExistence type="predicted"/>
<name>A0ABP1BB80_9BRYO</name>
<keyword evidence="2" id="KW-1185">Reference proteome</keyword>
<protein>
    <submittedName>
        <fullName evidence="1">Uncharacterized protein</fullName>
    </submittedName>
</protein>
<dbReference type="EMBL" id="OZ023704">
    <property type="protein sequence ID" value="CAK9872505.1"/>
    <property type="molecule type" value="Genomic_DNA"/>
</dbReference>
<evidence type="ECO:0000313" key="1">
    <source>
        <dbReference type="EMBL" id="CAK9872505.1"/>
    </source>
</evidence>
<accession>A0ABP1BB80</accession>
<sequence length="137" mass="14887">MGGVPLKVFNPLLESVLSLESFPPAVESSSLVACPAAATPRFPELGPWPATSEYNFAKWGRGKEFFGGTWDWEELLGAQVVPFADRVKTSRCLIDEGDRWGHPSRDSPSLLAMAAFTSLFGAWSLPDSLWVARSTGV</sequence>
<gene>
    <name evidence="1" type="ORF">CSSPJE1EN2_LOCUS15075</name>
</gene>